<dbReference type="InterPro" id="IPR053136">
    <property type="entry name" value="UTP_pyrophosphatase-like"/>
</dbReference>
<dbReference type="EMBL" id="FPHC01000053">
    <property type="protein sequence ID" value="SFV59635.1"/>
    <property type="molecule type" value="Genomic_DNA"/>
</dbReference>
<dbReference type="PANTHER" id="PTHR30399">
    <property type="entry name" value="UNCHARACTERIZED PROTEIN YGJP"/>
    <property type="match status" value="1"/>
</dbReference>
<dbReference type="Gene3D" id="3.30.2010.10">
    <property type="entry name" value="Metalloproteases ('zincins'), catalytic domain"/>
    <property type="match status" value="1"/>
</dbReference>
<proteinExistence type="predicted"/>
<dbReference type="PANTHER" id="PTHR30399:SF1">
    <property type="entry name" value="UTP PYROPHOSPHATASE"/>
    <property type="match status" value="1"/>
</dbReference>
<evidence type="ECO:0000313" key="2">
    <source>
        <dbReference type="EMBL" id="SFV59635.1"/>
    </source>
</evidence>
<protein>
    <submittedName>
        <fullName evidence="2">Putative predicted metal-dependent hydrolase</fullName>
    </submittedName>
</protein>
<gene>
    <name evidence="2" type="ORF">MNB_SV-6-1209</name>
</gene>
<dbReference type="CDD" id="cd07344">
    <property type="entry name" value="M48_yhfN_like"/>
    <property type="match status" value="1"/>
</dbReference>
<feature type="domain" description="YgjP-like metallopeptidase" evidence="1">
    <location>
        <begin position="14"/>
        <end position="219"/>
    </location>
</feature>
<evidence type="ECO:0000259" key="1">
    <source>
        <dbReference type="Pfam" id="PF01863"/>
    </source>
</evidence>
<sequence length="222" mass="25995">MIPSYTHIVNPKLKYIYLSFDRSGQLIIKSPRVTQNEIERILIKKAKWIEASRDKISQKRGKPLKGNSGEKISYLGEEYGVSYIDKYGDRGHISFTKESGFEICKRGLDMESINRDIDEFYRDRAKSYLPAIVDKYSEKMGLYPAKVSFRKAKRQWGSCSSKNAISLNYLMMKLPANAIEYIVVHELAHIRYKHHQESFWRLVASHMPDYKIRQKELKAYTL</sequence>
<name>A0A1W1C1M4_9ZZZZ</name>
<dbReference type="InterPro" id="IPR002725">
    <property type="entry name" value="YgjP-like_metallopeptidase"/>
</dbReference>
<dbReference type="AlphaFoldDB" id="A0A1W1C1M4"/>
<keyword evidence="2" id="KW-0378">Hydrolase</keyword>
<reference evidence="2" key="1">
    <citation type="submission" date="2016-10" db="EMBL/GenBank/DDBJ databases">
        <authorList>
            <person name="de Groot N.N."/>
        </authorList>
    </citation>
    <scope>NUCLEOTIDE SEQUENCE</scope>
</reference>
<dbReference type="GO" id="GO:0016787">
    <property type="term" value="F:hydrolase activity"/>
    <property type="evidence" value="ECO:0007669"/>
    <property type="project" value="UniProtKB-KW"/>
</dbReference>
<organism evidence="2">
    <name type="scientific">hydrothermal vent metagenome</name>
    <dbReference type="NCBI Taxonomy" id="652676"/>
    <lineage>
        <taxon>unclassified sequences</taxon>
        <taxon>metagenomes</taxon>
        <taxon>ecological metagenomes</taxon>
    </lineage>
</organism>
<accession>A0A1W1C1M4</accession>
<dbReference type="Pfam" id="PF01863">
    <property type="entry name" value="YgjP-like"/>
    <property type="match status" value="1"/>
</dbReference>